<dbReference type="OrthoDB" id="5337216at2"/>
<dbReference type="EMBL" id="NXLX01000002">
    <property type="protein sequence ID" value="RDU74385.1"/>
    <property type="molecule type" value="Genomic_DNA"/>
</dbReference>
<dbReference type="InterPro" id="IPR009057">
    <property type="entry name" value="Homeodomain-like_sf"/>
</dbReference>
<evidence type="ECO:0000313" key="5">
    <source>
        <dbReference type="EMBL" id="RDU74385.1"/>
    </source>
</evidence>
<gene>
    <name evidence="5" type="ORF">CQA57_01350</name>
</gene>
<dbReference type="PANTHER" id="PTHR43280:SF2">
    <property type="entry name" value="HTH-TYPE TRANSCRIPTIONAL REGULATOR EXSA"/>
    <property type="match status" value="1"/>
</dbReference>
<evidence type="ECO:0000259" key="4">
    <source>
        <dbReference type="PROSITE" id="PS01124"/>
    </source>
</evidence>
<reference evidence="5 6" key="1">
    <citation type="submission" date="2018-04" db="EMBL/GenBank/DDBJ databases">
        <title>Novel Campyloabacter and Helicobacter Species and Strains.</title>
        <authorList>
            <person name="Mannion A.J."/>
            <person name="Shen Z."/>
            <person name="Fox J.G."/>
        </authorList>
    </citation>
    <scope>NUCLEOTIDE SEQUENCE [LARGE SCALE GENOMIC DNA]</scope>
    <source>
        <strain evidence="5 6">MIT 04-9362</strain>
    </source>
</reference>
<dbReference type="AlphaFoldDB" id="A0A3D8JB46"/>
<dbReference type="InterPro" id="IPR018060">
    <property type="entry name" value="HTH_AraC"/>
</dbReference>
<dbReference type="RefSeq" id="WP_115578440.1">
    <property type="nucleotide sequence ID" value="NZ_NXLX01000002.1"/>
</dbReference>
<comment type="caution">
    <text evidence="5">The sequence shown here is derived from an EMBL/GenBank/DDBJ whole genome shotgun (WGS) entry which is preliminary data.</text>
</comment>
<dbReference type="Pfam" id="PF12833">
    <property type="entry name" value="HTH_18"/>
    <property type="match status" value="1"/>
</dbReference>
<dbReference type="Pfam" id="PF22200">
    <property type="entry name" value="ExsA_N"/>
    <property type="match status" value="1"/>
</dbReference>
<evidence type="ECO:0000256" key="1">
    <source>
        <dbReference type="ARBA" id="ARBA00023015"/>
    </source>
</evidence>
<dbReference type="InterPro" id="IPR020449">
    <property type="entry name" value="Tscrpt_reg_AraC-type_HTH"/>
</dbReference>
<dbReference type="InterPro" id="IPR054015">
    <property type="entry name" value="ExsA-like_N"/>
</dbReference>
<keyword evidence="6" id="KW-1185">Reference proteome</keyword>
<keyword evidence="2" id="KW-0238">DNA-binding</keyword>
<evidence type="ECO:0000313" key="6">
    <source>
        <dbReference type="Proteomes" id="UP000256695"/>
    </source>
</evidence>
<dbReference type="GO" id="GO:0003700">
    <property type="term" value="F:DNA-binding transcription factor activity"/>
    <property type="evidence" value="ECO:0007669"/>
    <property type="project" value="InterPro"/>
</dbReference>
<dbReference type="PROSITE" id="PS01124">
    <property type="entry name" value="HTH_ARAC_FAMILY_2"/>
    <property type="match status" value="1"/>
</dbReference>
<organism evidence="5 6">
    <name type="scientific">Helicobacter anseris</name>
    <dbReference type="NCBI Taxonomy" id="375926"/>
    <lineage>
        <taxon>Bacteria</taxon>
        <taxon>Pseudomonadati</taxon>
        <taxon>Campylobacterota</taxon>
        <taxon>Epsilonproteobacteria</taxon>
        <taxon>Campylobacterales</taxon>
        <taxon>Helicobacteraceae</taxon>
        <taxon>Helicobacter</taxon>
    </lineage>
</organism>
<evidence type="ECO:0000256" key="3">
    <source>
        <dbReference type="ARBA" id="ARBA00023163"/>
    </source>
</evidence>
<keyword evidence="3" id="KW-0804">Transcription</keyword>
<proteinExistence type="predicted"/>
<dbReference type="Gene3D" id="1.10.10.60">
    <property type="entry name" value="Homeodomain-like"/>
    <property type="match status" value="2"/>
</dbReference>
<name>A0A3D8JB46_9HELI</name>
<accession>A0A3D8JB46</accession>
<dbReference type="GO" id="GO:0043565">
    <property type="term" value="F:sequence-specific DNA binding"/>
    <property type="evidence" value="ECO:0007669"/>
    <property type="project" value="InterPro"/>
</dbReference>
<feature type="domain" description="HTH araC/xylS-type" evidence="4">
    <location>
        <begin position="201"/>
        <end position="284"/>
    </location>
</feature>
<sequence length="293" mass="34463">MQIPRDIIKNIKNFNFIGAKNYGFAHYKQSDKDFIKQEVFMQYNTLIFVLKGSKVIYHTNSHTTIREKEAIFVPKGKYILSDILDFKDKEYQSLLFFFSDFVLNSFTNKYHHLIQSTSKGDEDIFKIQMDSFLCALFESFIPLTQVANHTSLLSLKYEEIFLYLLQDTKNKASFLGFLNNFLETNTLNLGAFYIQNQEYCNVSDMANDAKMDNASFSRKFKDVLGISPKEWLDNKRFEKACFMLEFSSKNITQISQELGFNSPAWFIERFKKRFGITPKQFQKSKNLYFLSQN</sequence>
<dbReference type="PRINTS" id="PR00032">
    <property type="entry name" value="HTHARAC"/>
</dbReference>
<dbReference type="PANTHER" id="PTHR43280">
    <property type="entry name" value="ARAC-FAMILY TRANSCRIPTIONAL REGULATOR"/>
    <property type="match status" value="1"/>
</dbReference>
<dbReference type="Proteomes" id="UP000256695">
    <property type="component" value="Unassembled WGS sequence"/>
</dbReference>
<evidence type="ECO:0000256" key="2">
    <source>
        <dbReference type="ARBA" id="ARBA00023125"/>
    </source>
</evidence>
<protein>
    <submittedName>
        <fullName evidence="5">AraC family transcriptional regulator</fullName>
    </submittedName>
</protein>
<keyword evidence="1" id="KW-0805">Transcription regulation</keyword>
<dbReference type="SMART" id="SM00342">
    <property type="entry name" value="HTH_ARAC"/>
    <property type="match status" value="1"/>
</dbReference>
<dbReference type="SUPFAM" id="SSF46689">
    <property type="entry name" value="Homeodomain-like"/>
    <property type="match status" value="1"/>
</dbReference>